<dbReference type="PROSITE" id="PS50157">
    <property type="entry name" value="ZINC_FINGER_C2H2_2"/>
    <property type="match status" value="3"/>
</dbReference>
<feature type="domain" description="C2H2-type" evidence="8">
    <location>
        <begin position="263"/>
        <end position="290"/>
    </location>
</feature>
<proteinExistence type="predicted"/>
<evidence type="ECO:0000256" key="2">
    <source>
        <dbReference type="ARBA" id="ARBA00022737"/>
    </source>
</evidence>
<evidence type="ECO:0000256" key="6">
    <source>
        <dbReference type="PROSITE-ProRule" id="PRU00042"/>
    </source>
</evidence>
<evidence type="ECO:0000256" key="3">
    <source>
        <dbReference type="ARBA" id="ARBA00022771"/>
    </source>
</evidence>
<dbReference type="PANTHER" id="PTHR23226:SF421">
    <property type="entry name" value="ZINC FINGER PROTEIN 681 ISOFORM X1"/>
    <property type="match status" value="1"/>
</dbReference>
<evidence type="ECO:0000256" key="4">
    <source>
        <dbReference type="ARBA" id="ARBA00022833"/>
    </source>
</evidence>
<dbReference type="SUPFAM" id="SSF57667">
    <property type="entry name" value="beta-beta-alpha zinc fingers"/>
    <property type="match status" value="2"/>
</dbReference>
<accession>A0ABN9KZS6</accession>
<reference evidence="9" key="1">
    <citation type="submission" date="2023-07" db="EMBL/GenBank/DDBJ databases">
        <authorList>
            <person name="Stuckert A."/>
        </authorList>
    </citation>
    <scope>NUCLEOTIDE SEQUENCE</scope>
</reference>
<dbReference type="SMART" id="SM00355">
    <property type="entry name" value="ZnF_C2H2"/>
    <property type="match status" value="3"/>
</dbReference>
<dbReference type="PANTHER" id="PTHR23226">
    <property type="entry name" value="ZINC FINGER AND SCAN DOMAIN-CONTAINING"/>
    <property type="match status" value="1"/>
</dbReference>
<dbReference type="EMBL" id="CAUEEQ010005957">
    <property type="protein sequence ID" value="CAJ0929573.1"/>
    <property type="molecule type" value="Genomic_DNA"/>
</dbReference>
<sequence length="314" mass="35904">RLVVVVLISDFQEPKDYAAQNAVRGQPSNWQFQSFCYMSAYTKGWVLSGSLEMHQSWESSLVDIRSLIFTGYKKKKQKMEATDYETKKNWGKSKSKKIRSSSKVPKSNRTTNLKSDSKKTRDQKGTQNFSGKTKEAQGHPLLRNGRTKQSSGKAKVKNEVDNFDCDLQDQAMEKKQTLHMCHVSEEFCPEIQFGNSLPSPHWFQTLHVYGMRQELQYQLKNAVTHQRVHTGERPYSCGECGKKFSISSNLVTHQRVHTGERPYDCTDCGKSFTHRSNLVIHQRAHSGEKPYACVTCGKTFNHSSHLVAHQKVHV</sequence>
<protein>
    <recommendedName>
        <fullName evidence="8">C2H2-type domain-containing protein</fullName>
    </recommendedName>
</protein>
<evidence type="ECO:0000313" key="10">
    <source>
        <dbReference type="Proteomes" id="UP001176940"/>
    </source>
</evidence>
<keyword evidence="5" id="KW-0238">DNA-binding</keyword>
<evidence type="ECO:0000256" key="7">
    <source>
        <dbReference type="SAM" id="MobiDB-lite"/>
    </source>
</evidence>
<evidence type="ECO:0000313" key="9">
    <source>
        <dbReference type="EMBL" id="CAJ0929573.1"/>
    </source>
</evidence>
<feature type="compositionally biased region" description="Basic and acidic residues" evidence="7">
    <location>
        <begin position="115"/>
        <end position="124"/>
    </location>
</feature>
<evidence type="ECO:0000259" key="8">
    <source>
        <dbReference type="PROSITE" id="PS50157"/>
    </source>
</evidence>
<dbReference type="InterPro" id="IPR013087">
    <property type="entry name" value="Znf_C2H2_type"/>
</dbReference>
<dbReference type="Gene3D" id="3.30.160.60">
    <property type="entry name" value="Classic Zinc Finger"/>
    <property type="match status" value="4"/>
</dbReference>
<feature type="region of interest" description="Disordered" evidence="7">
    <location>
        <begin position="80"/>
        <end position="155"/>
    </location>
</feature>
<gene>
    <name evidence="9" type="ORF">RIMI_LOCUS3860722</name>
</gene>
<keyword evidence="4" id="KW-0862">Zinc</keyword>
<feature type="domain" description="C2H2-type" evidence="8">
    <location>
        <begin position="291"/>
        <end position="314"/>
    </location>
</feature>
<organism evidence="9 10">
    <name type="scientific">Ranitomeya imitator</name>
    <name type="common">mimic poison frog</name>
    <dbReference type="NCBI Taxonomy" id="111125"/>
    <lineage>
        <taxon>Eukaryota</taxon>
        <taxon>Metazoa</taxon>
        <taxon>Chordata</taxon>
        <taxon>Craniata</taxon>
        <taxon>Vertebrata</taxon>
        <taxon>Euteleostomi</taxon>
        <taxon>Amphibia</taxon>
        <taxon>Batrachia</taxon>
        <taxon>Anura</taxon>
        <taxon>Neobatrachia</taxon>
        <taxon>Hyloidea</taxon>
        <taxon>Dendrobatidae</taxon>
        <taxon>Dendrobatinae</taxon>
        <taxon>Ranitomeya</taxon>
    </lineage>
</organism>
<keyword evidence="10" id="KW-1185">Reference proteome</keyword>
<dbReference type="Proteomes" id="UP001176940">
    <property type="component" value="Unassembled WGS sequence"/>
</dbReference>
<feature type="compositionally biased region" description="Basic residues" evidence="7">
    <location>
        <begin position="89"/>
        <end position="100"/>
    </location>
</feature>
<name>A0ABN9KZS6_9NEOB</name>
<feature type="domain" description="C2H2-type" evidence="8">
    <location>
        <begin position="235"/>
        <end position="262"/>
    </location>
</feature>
<evidence type="ECO:0000256" key="1">
    <source>
        <dbReference type="ARBA" id="ARBA00022723"/>
    </source>
</evidence>
<evidence type="ECO:0000256" key="5">
    <source>
        <dbReference type="ARBA" id="ARBA00023125"/>
    </source>
</evidence>
<keyword evidence="2" id="KW-0677">Repeat</keyword>
<dbReference type="InterPro" id="IPR036236">
    <property type="entry name" value="Znf_C2H2_sf"/>
</dbReference>
<keyword evidence="3 6" id="KW-0863">Zinc-finger</keyword>
<dbReference type="PROSITE" id="PS00028">
    <property type="entry name" value="ZINC_FINGER_C2H2_1"/>
    <property type="match status" value="3"/>
</dbReference>
<feature type="non-terminal residue" evidence="9">
    <location>
        <position position="1"/>
    </location>
</feature>
<comment type="caution">
    <text evidence="9">The sequence shown here is derived from an EMBL/GenBank/DDBJ whole genome shotgun (WGS) entry which is preliminary data.</text>
</comment>
<keyword evidence="1" id="KW-0479">Metal-binding</keyword>
<dbReference type="Pfam" id="PF00096">
    <property type="entry name" value="zf-C2H2"/>
    <property type="match status" value="3"/>
</dbReference>